<evidence type="ECO:0000313" key="4">
    <source>
        <dbReference type="EnsemblPlants" id="KRH61546"/>
    </source>
</evidence>
<gene>
    <name evidence="3" type="ORF">GLYMA_04G053700</name>
</gene>
<evidence type="ECO:0000313" key="5">
    <source>
        <dbReference type="Proteomes" id="UP000008827"/>
    </source>
</evidence>
<dbReference type="Gramene" id="KRH61546">
    <property type="protein sequence ID" value="KRH61546"/>
    <property type="gene ID" value="GLYMA_04G053700"/>
</dbReference>
<reference evidence="3" key="3">
    <citation type="submission" date="2018-07" db="EMBL/GenBank/DDBJ databases">
        <title>WGS assembly of Glycine max.</title>
        <authorList>
            <person name="Schmutz J."/>
            <person name="Cannon S."/>
            <person name="Schlueter J."/>
            <person name="Ma J."/>
            <person name="Mitros T."/>
            <person name="Nelson W."/>
            <person name="Hyten D."/>
            <person name="Song Q."/>
            <person name="Thelen J."/>
            <person name="Cheng J."/>
            <person name="Xu D."/>
            <person name="Hellsten U."/>
            <person name="May G."/>
            <person name="Yu Y."/>
            <person name="Sakurai T."/>
            <person name="Umezawa T."/>
            <person name="Bhattacharyya M."/>
            <person name="Sandhu D."/>
            <person name="Valliyodan B."/>
            <person name="Lindquist E."/>
            <person name="Peto M."/>
            <person name="Grant D."/>
            <person name="Shu S."/>
            <person name="Goodstein D."/>
            <person name="Barry K."/>
            <person name="Futrell-Griggs M."/>
            <person name="Abernathy B."/>
            <person name="Du J."/>
            <person name="Tian Z."/>
            <person name="Zhu L."/>
            <person name="Gill N."/>
            <person name="Joshi T."/>
            <person name="Libault M."/>
            <person name="Sethuraman A."/>
            <person name="Zhang X."/>
            <person name="Shinozaki K."/>
            <person name="Nguyen H."/>
            <person name="Wing R."/>
            <person name="Cregan P."/>
            <person name="Specht J."/>
            <person name="Grimwood J."/>
            <person name="Rokhsar D."/>
            <person name="Stacey G."/>
            <person name="Shoemaker R."/>
            <person name="Jackson S."/>
        </authorList>
    </citation>
    <scope>NUCLEOTIDE SEQUENCE</scope>
    <source>
        <tissue evidence="3">Callus</tissue>
    </source>
</reference>
<dbReference type="Gramene" id="KRH61548">
    <property type="protein sequence ID" value="KRH61548"/>
    <property type="gene ID" value="GLYMA_04G053700"/>
</dbReference>
<dbReference type="Proteomes" id="UP000008827">
    <property type="component" value="Chromosome 4"/>
</dbReference>
<reference evidence="3 4" key="1">
    <citation type="journal article" date="2010" name="Nature">
        <title>Genome sequence of the palaeopolyploid soybean.</title>
        <authorList>
            <person name="Schmutz J."/>
            <person name="Cannon S.B."/>
            <person name="Schlueter J."/>
            <person name="Ma J."/>
            <person name="Mitros T."/>
            <person name="Nelson W."/>
            <person name="Hyten D.L."/>
            <person name="Song Q."/>
            <person name="Thelen J.J."/>
            <person name="Cheng J."/>
            <person name="Xu D."/>
            <person name="Hellsten U."/>
            <person name="May G.D."/>
            <person name="Yu Y."/>
            <person name="Sakurai T."/>
            <person name="Umezawa T."/>
            <person name="Bhattacharyya M.K."/>
            <person name="Sandhu D."/>
            <person name="Valliyodan B."/>
            <person name="Lindquist E."/>
            <person name="Peto M."/>
            <person name="Grant D."/>
            <person name="Shu S."/>
            <person name="Goodstein D."/>
            <person name="Barry K."/>
            <person name="Futrell-Griggs M."/>
            <person name="Abernathy B."/>
            <person name="Du J."/>
            <person name="Tian Z."/>
            <person name="Zhu L."/>
            <person name="Gill N."/>
            <person name="Joshi T."/>
            <person name="Libault M."/>
            <person name="Sethuraman A."/>
            <person name="Zhang X.-C."/>
            <person name="Shinozaki K."/>
            <person name="Nguyen H.T."/>
            <person name="Wing R.A."/>
            <person name="Cregan P."/>
            <person name="Specht J."/>
            <person name="Grimwood J."/>
            <person name="Rokhsar D."/>
            <person name="Stacey G."/>
            <person name="Shoemaker R.C."/>
            <person name="Jackson S.A."/>
        </authorList>
    </citation>
    <scope>NUCLEOTIDE SEQUENCE [LARGE SCALE GENOMIC DNA]</scope>
    <source>
        <strain evidence="4">cv. Williams 82</strain>
        <tissue evidence="3">Callus</tissue>
    </source>
</reference>
<dbReference type="FunCoup" id="A0A0R4J314">
    <property type="interactions" value="1000"/>
</dbReference>
<evidence type="ECO:0000259" key="2">
    <source>
        <dbReference type="Pfam" id="PF01248"/>
    </source>
</evidence>
<dbReference type="Gramene" id="KRH61547">
    <property type="protein sequence ID" value="KRH61547"/>
    <property type="gene ID" value="GLYMA_04G053700"/>
</dbReference>
<dbReference type="STRING" id="3847.A0A0R4J314"/>
<keyword evidence="5" id="KW-1185">Reference proteome</keyword>
<dbReference type="InParanoid" id="A0A0R4J314"/>
<evidence type="ECO:0000313" key="3">
    <source>
        <dbReference type="EMBL" id="KRH61547.1"/>
    </source>
</evidence>
<dbReference type="EnsemblPlants" id="KRH61548">
    <property type="protein sequence ID" value="KRH61548"/>
    <property type="gene ID" value="GLYMA_04G053700"/>
</dbReference>
<evidence type="ECO:0000256" key="1">
    <source>
        <dbReference type="SAM" id="MobiDB-lite"/>
    </source>
</evidence>
<dbReference type="PANTHER" id="PTHR47903">
    <property type="entry name" value="OS07G0636400 PROTEIN"/>
    <property type="match status" value="1"/>
</dbReference>
<dbReference type="Pfam" id="PF01248">
    <property type="entry name" value="Ribosomal_L7Ae"/>
    <property type="match status" value="1"/>
</dbReference>
<dbReference type="InterPro" id="IPR029064">
    <property type="entry name" value="Ribosomal_eL30-like_sf"/>
</dbReference>
<dbReference type="InterPro" id="IPR004038">
    <property type="entry name" value="Ribosomal_eL8/eL30/eS12/Gad45"/>
</dbReference>
<dbReference type="EnsemblPlants" id="KRH61547">
    <property type="protein sequence ID" value="KRH61547"/>
    <property type="gene ID" value="GLYMA_04G053700"/>
</dbReference>
<organism evidence="3">
    <name type="scientific">Glycine max</name>
    <name type="common">Soybean</name>
    <name type="synonym">Glycine hispida</name>
    <dbReference type="NCBI Taxonomy" id="3847"/>
    <lineage>
        <taxon>Eukaryota</taxon>
        <taxon>Viridiplantae</taxon>
        <taxon>Streptophyta</taxon>
        <taxon>Embryophyta</taxon>
        <taxon>Tracheophyta</taxon>
        <taxon>Spermatophyta</taxon>
        <taxon>Magnoliopsida</taxon>
        <taxon>eudicotyledons</taxon>
        <taxon>Gunneridae</taxon>
        <taxon>Pentapetalae</taxon>
        <taxon>rosids</taxon>
        <taxon>fabids</taxon>
        <taxon>Fabales</taxon>
        <taxon>Fabaceae</taxon>
        <taxon>Papilionoideae</taxon>
        <taxon>50 kb inversion clade</taxon>
        <taxon>NPAAA clade</taxon>
        <taxon>indigoferoid/millettioid clade</taxon>
        <taxon>Phaseoleae</taxon>
        <taxon>Glycine</taxon>
        <taxon>Glycine subgen. Soja</taxon>
    </lineage>
</organism>
<dbReference type="EMBL" id="CM000837">
    <property type="protein sequence ID" value="KRH61546.1"/>
    <property type="molecule type" value="Genomic_DNA"/>
</dbReference>
<dbReference type="EMBL" id="CM000837">
    <property type="protein sequence ID" value="KRH61547.1"/>
    <property type="molecule type" value="Genomic_DNA"/>
</dbReference>
<feature type="compositionally biased region" description="Polar residues" evidence="1">
    <location>
        <begin position="1"/>
        <end position="14"/>
    </location>
</feature>
<dbReference type="eggNOG" id="KOG3387">
    <property type="taxonomic scope" value="Eukaryota"/>
</dbReference>
<dbReference type="OMA" id="SAQAPCV"/>
<name>A0A0R4J314_SOYBN</name>
<feature type="region of interest" description="Disordered" evidence="1">
    <location>
        <begin position="1"/>
        <end position="22"/>
    </location>
</feature>
<sequence length="213" mass="23556">MPSRNSAKTPKNDGNNSNSSLASLENNCYEGERLTSLLQSIRRGIQSARHLDGSSLPEKIWLKQQFSIGVNDVTRVLERMKPCTELESSTELISLRSNHTASSVKLQAVLVASDCNPRWLTKHLLSLASSRNVPLVFVRDTKQGSLRLGELVQLKTAIAIGIKVKGSTINKIIQQVIQGDRFELSPEGQNSARIFDAQSNFQDPDKKMLSNVI</sequence>
<proteinExistence type="predicted"/>
<dbReference type="AlphaFoldDB" id="A0A0R4J314"/>
<dbReference type="Gene3D" id="3.30.1330.30">
    <property type="match status" value="1"/>
</dbReference>
<dbReference type="PaxDb" id="3847-GLYMA04G05650.4"/>
<reference evidence="4" key="2">
    <citation type="submission" date="2018-02" db="UniProtKB">
        <authorList>
            <consortium name="EnsemblPlants"/>
        </authorList>
    </citation>
    <scope>IDENTIFICATION</scope>
    <source>
        <strain evidence="4">Williams 82</strain>
    </source>
</reference>
<dbReference type="SMR" id="A0A0R4J314"/>
<dbReference type="SUPFAM" id="SSF55315">
    <property type="entry name" value="L30e-like"/>
    <property type="match status" value="1"/>
</dbReference>
<dbReference type="EMBL" id="CM000837">
    <property type="protein sequence ID" value="KRH61548.1"/>
    <property type="molecule type" value="Genomic_DNA"/>
</dbReference>
<accession>A0A0R4J314</accession>
<protein>
    <recommendedName>
        <fullName evidence="2">Ribosomal protein eL8/eL30/eS12/Gadd45 domain-containing protein</fullName>
    </recommendedName>
</protein>
<dbReference type="EnsemblPlants" id="KRH61546">
    <property type="protein sequence ID" value="KRH61546"/>
    <property type="gene ID" value="GLYMA_04G053700"/>
</dbReference>
<feature type="domain" description="Ribosomal protein eL8/eL30/eS12/Gadd45" evidence="2">
    <location>
        <begin position="105"/>
        <end position="166"/>
    </location>
</feature>
<dbReference type="PANTHER" id="PTHR47903:SF2">
    <property type="entry name" value="OS07G0636400 PROTEIN"/>
    <property type="match status" value="1"/>
</dbReference>
<dbReference type="OrthoDB" id="20109at2759"/>